<organism evidence="1 2">
    <name type="scientific">Nonomuraea jiangxiensis</name>
    <dbReference type="NCBI Taxonomy" id="633440"/>
    <lineage>
        <taxon>Bacteria</taxon>
        <taxon>Bacillati</taxon>
        <taxon>Actinomycetota</taxon>
        <taxon>Actinomycetes</taxon>
        <taxon>Streptosporangiales</taxon>
        <taxon>Streptosporangiaceae</taxon>
        <taxon>Nonomuraea</taxon>
    </lineage>
</organism>
<sequence length="270" mass="28838">MTEQEWVPAGVDPTVPSVARMYDYLLDGKDNFAADRAAAAHIMQLSPNAKEIAQANRAFLGRAVHAVAESGIRQFLDLGTGLPTQENVHQVAARVSPGSRVVYVDNDPIVLVHARALLAENADTIVVEADMREPKAVLGHPEITGHLDFGQPLAVLMLAVLHFIPDDDVVEGLVRGVREVLPSGSYLIISHVTVGELEGDVVGEGREVYSRTSAGNLTPRTREQVAGFFEGLELMEPGLVSTTEWRAEVLDPSLAGPGGADILCGVGRVP</sequence>
<keyword evidence="2" id="KW-1185">Reference proteome</keyword>
<protein>
    <submittedName>
        <fullName evidence="1">S-adenosyl methyltransferase</fullName>
    </submittedName>
</protein>
<reference evidence="1 2" key="1">
    <citation type="submission" date="2016-10" db="EMBL/GenBank/DDBJ databases">
        <authorList>
            <person name="de Groot N.N."/>
        </authorList>
    </citation>
    <scope>NUCLEOTIDE SEQUENCE [LARGE SCALE GENOMIC DNA]</scope>
    <source>
        <strain evidence="1 2">CGMCC 4.6533</strain>
    </source>
</reference>
<dbReference type="Proteomes" id="UP000199202">
    <property type="component" value="Unassembled WGS sequence"/>
</dbReference>
<dbReference type="EMBL" id="FNDJ01000020">
    <property type="protein sequence ID" value="SDK95397.1"/>
    <property type="molecule type" value="Genomic_DNA"/>
</dbReference>
<dbReference type="Gene3D" id="3.40.50.150">
    <property type="entry name" value="Vaccinia Virus protein VP39"/>
    <property type="match status" value="1"/>
</dbReference>
<dbReference type="OrthoDB" id="3216820at2"/>
<dbReference type="RefSeq" id="WP_090942498.1">
    <property type="nucleotide sequence ID" value="NZ_FNDJ01000020.1"/>
</dbReference>
<keyword evidence="1" id="KW-0489">Methyltransferase</keyword>
<evidence type="ECO:0000313" key="1">
    <source>
        <dbReference type="EMBL" id="SDK95397.1"/>
    </source>
</evidence>
<dbReference type="GO" id="GO:0008168">
    <property type="term" value="F:methyltransferase activity"/>
    <property type="evidence" value="ECO:0007669"/>
    <property type="project" value="UniProtKB-KW"/>
</dbReference>
<dbReference type="Pfam" id="PF04672">
    <property type="entry name" value="Methyltransf_19"/>
    <property type="match status" value="1"/>
</dbReference>
<dbReference type="GO" id="GO:0032259">
    <property type="term" value="P:methylation"/>
    <property type="evidence" value="ECO:0007669"/>
    <property type="project" value="UniProtKB-KW"/>
</dbReference>
<evidence type="ECO:0000313" key="2">
    <source>
        <dbReference type="Proteomes" id="UP000199202"/>
    </source>
</evidence>
<dbReference type="InterPro" id="IPR006764">
    <property type="entry name" value="SAM_dep_MeTrfase_SAV2177_type"/>
</dbReference>
<keyword evidence="1" id="KW-0808">Transferase</keyword>
<dbReference type="AlphaFoldDB" id="A0A1G9G447"/>
<accession>A0A1G9G447</accession>
<proteinExistence type="predicted"/>
<dbReference type="STRING" id="633440.SAMN05421869_120167"/>
<name>A0A1G9G447_9ACTN</name>
<dbReference type="InterPro" id="IPR029063">
    <property type="entry name" value="SAM-dependent_MTases_sf"/>
</dbReference>
<gene>
    <name evidence="1" type="ORF">SAMN05421869_120167</name>
</gene>
<dbReference type="PIRSF" id="PIRSF017393">
    <property type="entry name" value="MTase_SAV2177"/>
    <property type="match status" value="1"/>
</dbReference>
<dbReference type="SUPFAM" id="SSF53335">
    <property type="entry name" value="S-adenosyl-L-methionine-dependent methyltransferases"/>
    <property type="match status" value="1"/>
</dbReference>
<dbReference type="CDD" id="cd02440">
    <property type="entry name" value="AdoMet_MTases"/>
    <property type="match status" value="1"/>
</dbReference>